<sequence>MPATDVLSRALDAPGDPYVRLLPPAVSELLRTLAAPPRLAAHLRLVHDVAHDLADRLAGYCPGLEFDREAVLFGAATHDIGKAVHTAELSGPGSAHEPTGRELLLAHGFPAHLARFAATHATWHGGSVSIEELLVSTADKVWKGKRVQDLEDLLVDRLAEATGAERWAAYLDLDGVLGRIAEEADGRLAFQAAFPVYA</sequence>
<proteinExistence type="predicted"/>
<dbReference type="Gene3D" id="1.10.3210.10">
    <property type="entry name" value="Hypothetical protein af1432"/>
    <property type="match status" value="1"/>
</dbReference>
<dbReference type="SUPFAM" id="SSF109604">
    <property type="entry name" value="HD-domain/PDEase-like"/>
    <property type="match status" value="1"/>
</dbReference>
<feature type="domain" description="HD" evidence="1">
    <location>
        <begin position="40"/>
        <end position="141"/>
    </location>
</feature>
<gene>
    <name evidence="2" type="ORF">NRK68_03185</name>
</gene>
<protein>
    <submittedName>
        <fullName evidence="2">HD domain-containing protein</fullName>
    </submittedName>
</protein>
<reference evidence="2" key="1">
    <citation type="submission" date="2022-08" db="EMBL/GenBank/DDBJ databases">
        <authorList>
            <person name="Tian L."/>
        </authorList>
    </citation>
    <scope>NUCLEOTIDE SEQUENCE</scope>
    <source>
        <strain evidence="2">CM253</strain>
    </source>
</reference>
<evidence type="ECO:0000259" key="1">
    <source>
        <dbReference type="Pfam" id="PF01966"/>
    </source>
</evidence>
<evidence type="ECO:0000313" key="3">
    <source>
        <dbReference type="Proteomes" id="UP001057738"/>
    </source>
</evidence>
<dbReference type="Pfam" id="PF01966">
    <property type="entry name" value="HD"/>
    <property type="match status" value="1"/>
</dbReference>
<dbReference type="RefSeq" id="WP_257854835.1">
    <property type="nucleotide sequence ID" value="NZ_CP102514.1"/>
</dbReference>
<dbReference type="InterPro" id="IPR006674">
    <property type="entry name" value="HD_domain"/>
</dbReference>
<organism evidence="2 3">
    <name type="scientific">Streptomyces yangpuensis</name>
    <dbReference type="NCBI Taxonomy" id="1648182"/>
    <lineage>
        <taxon>Bacteria</taxon>
        <taxon>Bacillati</taxon>
        <taxon>Actinomycetota</taxon>
        <taxon>Actinomycetes</taxon>
        <taxon>Kitasatosporales</taxon>
        <taxon>Streptomycetaceae</taxon>
        <taxon>Streptomyces</taxon>
    </lineage>
</organism>
<name>A0ABY5PQM9_9ACTN</name>
<dbReference type="GeneID" id="95572444"/>
<evidence type="ECO:0000313" key="2">
    <source>
        <dbReference type="EMBL" id="UUY46309.1"/>
    </source>
</evidence>
<dbReference type="Proteomes" id="UP001057738">
    <property type="component" value="Chromosome"/>
</dbReference>
<dbReference type="EMBL" id="CP102514">
    <property type="protein sequence ID" value="UUY46309.1"/>
    <property type="molecule type" value="Genomic_DNA"/>
</dbReference>
<accession>A0ABY5PQM9</accession>
<keyword evidence="3" id="KW-1185">Reference proteome</keyword>